<protein>
    <submittedName>
        <fullName evidence="1">Uncharacterized protein</fullName>
    </submittedName>
</protein>
<dbReference type="AlphaFoldDB" id="E5L9Y4"/>
<name>E5L9Y4_BACOL</name>
<feature type="non-terminal residue" evidence="1">
    <location>
        <position position="1"/>
    </location>
</feature>
<sequence>KMHSLYLNEHLFDAQTSTSLDHNTERNSTPVSVVAAKNTQLCVKAHKPIEKKLLLALKKFIK</sequence>
<reference evidence="1" key="1">
    <citation type="journal article" date="2011" name="Mol. Genet. Genomics">
        <title>Isolation, annotation and applications of expressed sequence tags from the olive fly, Bactrocera oleae.</title>
        <authorList>
            <person name="Tsoumani K.T."/>
            <person name="Augustinos A.A."/>
            <person name="Kakani E.G."/>
            <person name="Drosopoulou E."/>
            <person name="Mavragani-Tsipidou P."/>
            <person name="Mathiopoulos K.D."/>
        </authorList>
    </citation>
    <scope>NUCLEOTIDE SEQUENCE</scope>
</reference>
<evidence type="ECO:0000313" key="1">
    <source>
        <dbReference type="EMBL" id="ADQ64608.1"/>
    </source>
</evidence>
<accession>E5L9Y4</accession>
<proteinExistence type="evidence at transcript level"/>
<dbReference type="EMBL" id="HQ384115">
    <property type="protein sequence ID" value="ADQ64608.1"/>
    <property type="molecule type" value="mRNA"/>
</dbReference>
<feature type="non-terminal residue" evidence="1">
    <location>
        <position position="62"/>
    </location>
</feature>
<organism evidence="1">
    <name type="scientific">Bactrocera oleae</name>
    <name type="common">Olive fruit fly</name>
    <name type="synonym">Dacus oleae</name>
    <dbReference type="NCBI Taxonomy" id="104688"/>
    <lineage>
        <taxon>Eukaryota</taxon>
        <taxon>Metazoa</taxon>
        <taxon>Ecdysozoa</taxon>
        <taxon>Arthropoda</taxon>
        <taxon>Hexapoda</taxon>
        <taxon>Insecta</taxon>
        <taxon>Pterygota</taxon>
        <taxon>Neoptera</taxon>
        <taxon>Endopterygota</taxon>
        <taxon>Diptera</taxon>
        <taxon>Brachycera</taxon>
        <taxon>Muscomorpha</taxon>
        <taxon>Tephritoidea</taxon>
        <taxon>Tephritidae</taxon>
        <taxon>Bactrocera</taxon>
        <taxon>Daculus</taxon>
    </lineage>
</organism>